<feature type="domain" description="GAIN-B" evidence="13">
    <location>
        <begin position="586"/>
        <end position="752"/>
    </location>
</feature>
<feature type="transmembrane region" description="Helical" evidence="11">
    <location>
        <begin position="776"/>
        <end position="799"/>
    </location>
</feature>
<comment type="caution">
    <text evidence="16">The sequence shown here is derived from an EMBL/GenBank/DDBJ whole genome shotgun (WGS) entry which is preliminary data.</text>
</comment>
<dbReference type="InterPro" id="IPR000203">
    <property type="entry name" value="GPS"/>
</dbReference>
<feature type="signal peptide" evidence="12">
    <location>
        <begin position="1"/>
        <end position="21"/>
    </location>
</feature>
<evidence type="ECO:0000256" key="12">
    <source>
        <dbReference type="SAM" id="SignalP"/>
    </source>
</evidence>
<evidence type="ECO:0000256" key="2">
    <source>
        <dbReference type="ARBA" id="ARBA00022692"/>
    </source>
</evidence>
<feature type="transmembrane region" description="Helical" evidence="11">
    <location>
        <begin position="920"/>
        <end position="943"/>
    </location>
</feature>
<dbReference type="Proteomes" id="UP000681722">
    <property type="component" value="Unassembled WGS sequence"/>
</dbReference>
<keyword evidence="8" id="KW-0675">Receptor</keyword>
<evidence type="ECO:0000256" key="6">
    <source>
        <dbReference type="ARBA" id="ARBA00023136"/>
    </source>
</evidence>
<evidence type="ECO:0000259" key="14">
    <source>
        <dbReference type="PROSITE" id="PS50228"/>
    </source>
</evidence>
<protein>
    <submittedName>
        <fullName evidence="16">Uncharacterized protein</fullName>
    </submittedName>
</protein>
<keyword evidence="6 11" id="KW-0472">Membrane</keyword>
<keyword evidence="9" id="KW-0325">Glycoprotein</keyword>
<dbReference type="OrthoDB" id="1100386at2759"/>
<dbReference type="GO" id="GO:0007166">
    <property type="term" value="P:cell surface receptor signaling pathway"/>
    <property type="evidence" value="ECO:0007669"/>
    <property type="project" value="InterPro"/>
</dbReference>
<gene>
    <name evidence="16" type="ORF">GPM918_LOCUS11625</name>
    <name evidence="17" type="ORF">SRO942_LOCUS11626</name>
</gene>
<evidence type="ECO:0000313" key="17">
    <source>
        <dbReference type="EMBL" id="CAF3733300.1"/>
    </source>
</evidence>
<keyword evidence="7" id="KW-1015">Disulfide bond</keyword>
<dbReference type="InterPro" id="IPR000922">
    <property type="entry name" value="Lectin_gal-bd_dom"/>
</dbReference>
<dbReference type="PROSITE" id="PS50228">
    <property type="entry name" value="SUEL_LECTIN"/>
    <property type="match status" value="1"/>
</dbReference>
<accession>A0A814DUG1</accession>
<dbReference type="InterPro" id="IPR036445">
    <property type="entry name" value="GPCR_2_extracell_dom_sf"/>
</dbReference>
<sequence>MNEFYCILLLLLNWLIATTSTILDIRFPQDTHDFILVPSSFADIEEKLSNITIKHICENENLIINCENMSIIQIIRTNYGRTSQQICNDNHRLIIRKPCFNIEQSKRETRKMCHGQQTCQIYATNDYFIDPCGQEISKHFEVHYRCIKHDEICPKLFLNCSKTRDIKCVQKIEENFPCKCPSTICHFTNMGIINGFIDNLFEQNCPSNLLQGYYWPKTRIKTEISLDCERPCTGEVYRFCGLNNSIKWDNPDYSKCQCPFEHYSFANMFVMQKQSSHRSSSNCLITAFNNMLRYCNEFNSTTFGIEFKNLGFEIQIRPSTFERFRLPNNIYSLDKNAFGSSYIIFDRSDISSLDNEYPTQMLSILLIDSFKIDNSIRSFIVVEQSSITPNIQIQSANVTVIFKHMSLKTKFQCRAYQSNSIEYLSLTDFYFSCKLLCSNGSHVICQCPYFNTIMQYNLHEIETESSINNNDIKLNDHDIDILESNLWDKCHIDYLNSNQTKYGTIQSILDASSKIDIYMKQFSIDNLKKFDKFNNMVSNIINYMDTIIDSKTAWINQNQSSKWSVATKLVSQIDYMGINMVNSLSNRETIIQNIKKHIELTVQLKRKNDIRNTMEFHSKDKFAHISLPKENIEKIETYMFKSIFFVLSNMDKYLNFESNLKLQSKIVSLTINSPSDHHLQLAQDVKITFRHLNFFNSTKQPVCVFLDYNLNGTYARWNNDGCVVQTTNLSHTICSCSHLTAFAVLIDFYNIFDQFIFLFGIEQTDTKITCRTIAMLMHYFLLSSFCWMFVDGIELLLALRHVFKIEKSRVMVYYLYSYGVPLIIVMISSVFFIQGYGTTKYCWLAQDHGFIWAFGAPFLILIATNIVFFIISMCTICKHLENEKQAKRSRISLRDLATLSILFGLTWIFGLFFVHKRTLLFAYIFTILNSFQGLLIFVFYCLLRPRIKKLYCDLAFKLCPNLSNFCVQHKLNGRNTSSQSWLRKLLSNQSQCVNSATNQAKVNQQNSNGIKHFSLNGDNLSSGYGSANSADLKHTSVSDTTSTLKNSKLLSAFDRDSTTDFNTDYANNIANEPTYNSVCNDDVDKQLFQSSKFNLKSTDFDHSNYLPSIPLTMSNISHKTVGLTTFHKYQQNHQQSSTSSNVLLYRQNLINNHNIRLFEKIYSSNMTDNTLNEFRTFLPHIQSTAHNDISTDIDEQNRPLVQHAEDHQYYEIGDEQILSASHN</sequence>
<dbReference type="Pfam" id="PF00002">
    <property type="entry name" value="7tm_2"/>
    <property type="match status" value="1"/>
</dbReference>
<name>A0A814DUG1_9BILA</name>
<evidence type="ECO:0000259" key="15">
    <source>
        <dbReference type="PROSITE" id="PS50261"/>
    </source>
</evidence>
<evidence type="ECO:0000313" key="18">
    <source>
        <dbReference type="Proteomes" id="UP000663829"/>
    </source>
</evidence>
<dbReference type="InterPro" id="IPR043159">
    <property type="entry name" value="Lectin_gal-bd_sf"/>
</dbReference>
<dbReference type="PANTHER" id="PTHR12011:SF471">
    <property type="entry name" value="G-PROTEIN COUPLED RECEPTORS FAMILY 2 PROFILE 2 DOMAIN-CONTAINING PROTEIN"/>
    <property type="match status" value="1"/>
</dbReference>
<dbReference type="InterPro" id="IPR017981">
    <property type="entry name" value="GPCR_2-like_7TM"/>
</dbReference>
<evidence type="ECO:0000256" key="4">
    <source>
        <dbReference type="ARBA" id="ARBA00022989"/>
    </source>
</evidence>
<evidence type="ECO:0000256" key="8">
    <source>
        <dbReference type="ARBA" id="ARBA00023170"/>
    </source>
</evidence>
<evidence type="ECO:0000256" key="5">
    <source>
        <dbReference type="ARBA" id="ARBA00023040"/>
    </source>
</evidence>
<dbReference type="Gene3D" id="2.60.120.740">
    <property type="match status" value="1"/>
</dbReference>
<evidence type="ECO:0000256" key="3">
    <source>
        <dbReference type="ARBA" id="ARBA00022729"/>
    </source>
</evidence>
<dbReference type="Pfam" id="PF02140">
    <property type="entry name" value="SUEL_Lectin"/>
    <property type="match status" value="1"/>
</dbReference>
<keyword evidence="4 11" id="KW-1133">Transmembrane helix</keyword>
<feature type="domain" description="G-protein coupled receptors family 2 profile 2" evidence="15">
    <location>
        <begin position="770"/>
        <end position="944"/>
    </location>
</feature>
<keyword evidence="5" id="KW-0297">G-protein coupled receptor</keyword>
<keyword evidence="18" id="KW-1185">Reference proteome</keyword>
<dbReference type="EMBL" id="CAJOBC010002440">
    <property type="protein sequence ID" value="CAF3733300.1"/>
    <property type="molecule type" value="Genomic_DNA"/>
</dbReference>
<comment type="subcellular location">
    <subcellularLocation>
        <location evidence="1">Membrane</location>
        <topology evidence="1">Multi-pass membrane protein</topology>
    </subcellularLocation>
</comment>
<dbReference type="GO" id="GO:0004930">
    <property type="term" value="F:G protein-coupled receptor activity"/>
    <property type="evidence" value="ECO:0007669"/>
    <property type="project" value="UniProtKB-KW"/>
</dbReference>
<evidence type="ECO:0000256" key="1">
    <source>
        <dbReference type="ARBA" id="ARBA00004141"/>
    </source>
</evidence>
<dbReference type="Gene3D" id="1.20.1070.10">
    <property type="entry name" value="Rhodopsin 7-helix transmembrane proteins"/>
    <property type="match status" value="1"/>
</dbReference>
<dbReference type="EMBL" id="CAJNOQ010002440">
    <property type="protein sequence ID" value="CAF0958429.1"/>
    <property type="molecule type" value="Genomic_DNA"/>
</dbReference>
<feature type="transmembrane region" description="Helical" evidence="11">
    <location>
        <begin position="849"/>
        <end position="876"/>
    </location>
</feature>
<dbReference type="Gene3D" id="4.10.1240.10">
    <property type="entry name" value="GPCR, family 2, extracellular hormone receptor domain"/>
    <property type="match status" value="1"/>
</dbReference>
<evidence type="ECO:0000313" key="16">
    <source>
        <dbReference type="EMBL" id="CAF0958429.1"/>
    </source>
</evidence>
<feature type="domain" description="SUEL-type lectin" evidence="14">
    <location>
        <begin position="56"/>
        <end position="147"/>
    </location>
</feature>
<dbReference type="AlphaFoldDB" id="A0A814DUG1"/>
<reference evidence="16" key="1">
    <citation type="submission" date="2021-02" db="EMBL/GenBank/DDBJ databases">
        <authorList>
            <person name="Nowell W R."/>
        </authorList>
    </citation>
    <scope>NUCLEOTIDE SEQUENCE</scope>
</reference>
<dbReference type="InterPro" id="IPR057244">
    <property type="entry name" value="GAIN_B"/>
</dbReference>
<dbReference type="PRINTS" id="PR00249">
    <property type="entry name" value="GPCRSECRETIN"/>
</dbReference>
<evidence type="ECO:0000256" key="11">
    <source>
        <dbReference type="SAM" id="Phobius"/>
    </source>
</evidence>
<dbReference type="InterPro" id="IPR017983">
    <property type="entry name" value="GPCR_2_secretin-like_CS"/>
</dbReference>
<dbReference type="PANTHER" id="PTHR12011">
    <property type="entry name" value="ADHESION G-PROTEIN COUPLED RECEPTOR"/>
    <property type="match status" value="1"/>
</dbReference>
<evidence type="ECO:0000256" key="7">
    <source>
        <dbReference type="ARBA" id="ARBA00023157"/>
    </source>
</evidence>
<dbReference type="Pfam" id="PF01825">
    <property type="entry name" value="GPS"/>
    <property type="match status" value="1"/>
</dbReference>
<evidence type="ECO:0000256" key="9">
    <source>
        <dbReference type="ARBA" id="ARBA00023180"/>
    </source>
</evidence>
<dbReference type="SMART" id="SM00303">
    <property type="entry name" value="GPS"/>
    <property type="match status" value="1"/>
</dbReference>
<keyword evidence="2 11" id="KW-0812">Transmembrane</keyword>
<proteinExistence type="predicted"/>
<dbReference type="InterPro" id="IPR000832">
    <property type="entry name" value="GPCR_2_secretin-like"/>
</dbReference>
<evidence type="ECO:0000259" key="13">
    <source>
        <dbReference type="PROSITE" id="PS50221"/>
    </source>
</evidence>
<dbReference type="PROSITE" id="PS50221">
    <property type="entry name" value="GAIN_B"/>
    <property type="match status" value="1"/>
</dbReference>
<dbReference type="PROSITE" id="PS50261">
    <property type="entry name" value="G_PROTEIN_RECEP_F2_4"/>
    <property type="match status" value="1"/>
</dbReference>
<evidence type="ECO:0000256" key="10">
    <source>
        <dbReference type="ARBA" id="ARBA00023224"/>
    </source>
</evidence>
<feature type="transmembrane region" description="Helical" evidence="11">
    <location>
        <begin position="811"/>
        <end position="837"/>
    </location>
</feature>
<dbReference type="GO" id="GO:0005886">
    <property type="term" value="C:plasma membrane"/>
    <property type="evidence" value="ECO:0007669"/>
    <property type="project" value="TreeGrafter"/>
</dbReference>
<dbReference type="Proteomes" id="UP000663829">
    <property type="component" value="Unassembled WGS sequence"/>
</dbReference>
<keyword evidence="10" id="KW-0807">Transducer</keyword>
<feature type="chain" id="PRO_5036224207" evidence="12">
    <location>
        <begin position="22"/>
        <end position="1223"/>
    </location>
</feature>
<dbReference type="PROSITE" id="PS00650">
    <property type="entry name" value="G_PROTEIN_RECEP_F2_2"/>
    <property type="match status" value="1"/>
</dbReference>
<organism evidence="16 18">
    <name type="scientific">Didymodactylos carnosus</name>
    <dbReference type="NCBI Taxonomy" id="1234261"/>
    <lineage>
        <taxon>Eukaryota</taxon>
        <taxon>Metazoa</taxon>
        <taxon>Spiralia</taxon>
        <taxon>Gnathifera</taxon>
        <taxon>Rotifera</taxon>
        <taxon>Eurotatoria</taxon>
        <taxon>Bdelloidea</taxon>
        <taxon>Philodinida</taxon>
        <taxon>Philodinidae</taxon>
        <taxon>Didymodactylos</taxon>
    </lineage>
</organism>
<feature type="transmembrane region" description="Helical" evidence="11">
    <location>
        <begin position="896"/>
        <end position="914"/>
    </location>
</feature>
<keyword evidence="3 12" id="KW-0732">Signal</keyword>
<dbReference type="GO" id="GO:0030246">
    <property type="term" value="F:carbohydrate binding"/>
    <property type="evidence" value="ECO:0007669"/>
    <property type="project" value="InterPro"/>
</dbReference>